<dbReference type="InterPro" id="IPR007046">
    <property type="entry name" value="RNA_pol_sigma_54_core-bd"/>
</dbReference>
<feature type="compositionally biased region" description="Basic and acidic residues" evidence="10">
    <location>
        <begin position="44"/>
        <end position="55"/>
    </location>
</feature>
<dbReference type="NCBIfam" id="NF004598">
    <property type="entry name" value="PRK05932.1-5"/>
    <property type="match status" value="1"/>
</dbReference>
<evidence type="ECO:0000256" key="6">
    <source>
        <dbReference type="ARBA" id="ARBA00023082"/>
    </source>
</evidence>
<dbReference type="PANTHER" id="PTHR32248:SF4">
    <property type="entry name" value="RNA POLYMERASE SIGMA-54 FACTOR"/>
    <property type="match status" value="1"/>
</dbReference>
<dbReference type="Gene3D" id="1.10.10.1330">
    <property type="entry name" value="RNA polymerase sigma-54 factor, core-binding domain"/>
    <property type="match status" value="1"/>
</dbReference>
<dbReference type="PRINTS" id="PR00045">
    <property type="entry name" value="SIGMA54FCT"/>
</dbReference>
<keyword evidence="3 9" id="KW-0808">Transferase</keyword>
<evidence type="ECO:0000256" key="2">
    <source>
        <dbReference type="ARBA" id="ARBA00022478"/>
    </source>
</evidence>
<dbReference type="PROSITE" id="PS00717">
    <property type="entry name" value="SIGMA54_1"/>
    <property type="match status" value="1"/>
</dbReference>
<name>A0ABQ3GZ59_9NEIS</name>
<dbReference type="NCBIfam" id="TIGR02395">
    <property type="entry name" value="rpoN_sigma"/>
    <property type="match status" value="1"/>
</dbReference>
<evidence type="ECO:0000313" key="13">
    <source>
        <dbReference type="EMBL" id="GHD61633.1"/>
    </source>
</evidence>
<dbReference type="Pfam" id="PF04963">
    <property type="entry name" value="Sigma54_CBD"/>
    <property type="match status" value="1"/>
</dbReference>
<sequence length="473" mass="52266">MKQSLQLRLSQQLNLTPQLQQSIKLLQLSTLDFQQEVERFLAENPLLERGEDHSSAPEGEGAAEAPAESSGDDAPASESGFDSDDWGWEGSGSGARGGGDDDDDFDPASNIARELTLREHLLAQAGLLPIPLRDRAALTWLIDALDEDGFLTQPLEEILTLLPAELAGEFEFEPDDLAIALARLKQLEPLGVGARDMAESLALQLAALPFTDVRQLALGIVRDSLDLLAARDYTRLKRRLKCDDAALKAAQALIVSLNPRPGAQWSDESSHYVVADVLVSRYKGQWRVRLNDAARPKLRVNRMYADILQRSDGGVLARELQEAKWLVKSVQQRFDTILRVGQAIVDKQRAFFEHGEIAMRPLVLRDIASELDLHESTVSRVTTQKYMLTPRGIFEFKYFFGSHVETEAGGEASATAIKAQIRQLIQSEDKLKPLSDSAIAEALAGQGVVVARRTVAKYREAMQIPPVNLRKCL</sequence>
<evidence type="ECO:0000256" key="9">
    <source>
        <dbReference type="PIRNR" id="PIRNR000774"/>
    </source>
</evidence>
<keyword evidence="5 9" id="KW-0805">Transcription regulation</keyword>
<dbReference type="Pfam" id="PF04552">
    <property type="entry name" value="Sigma54_DBD"/>
    <property type="match status" value="1"/>
</dbReference>
<keyword evidence="6 9" id="KW-0731">Sigma factor</keyword>
<evidence type="ECO:0000256" key="8">
    <source>
        <dbReference type="ARBA" id="ARBA00023163"/>
    </source>
</evidence>
<evidence type="ECO:0000256" key="4">
    <source>
        <dbReference type="ARBA" id="ARBA00022695"/>
    </source>
</evidence>
<evidence type="ECO:0000256" key="1">
    <source>
        <dbReference type="ARBA" id="ARBA00008798"/>
    </source>
</evidence>
<keyword evidence="7 9" id="KW-0238">DNA-binding</keyword>
<dbReference type="NCBIfam" id="NF004595">
    <property type="entry name" value="PRK05932.1-2"/>
    <property type="match status" value="1"/>
</dbReference>
<gene>
    <name evidence="13" type="primary">rpoN</name>
    <name evidence="13" type="ORF">GCM10007350_16280</name>
</gene>
<comment type="function">
    <text evidence="9">Sigma factors are initiation factors that promote the attachment of RNA polymerase to specific initiation sites and are then released.</text>
</comment>
<evidence type="ECO:0000256" key="5">
    <source>
        <dbReference type="ARBA" id="ARBA00023015"/>
    </source>
</evidence>
<dbReference type="InterPro" id="IPR038709">
    <property type="entry name" value="RpoN_core-bd_sf"/>
</dbReference>
<dbReference type="RefSeq" id="WP_189459804.1">
    <property type="nucleotide sequence ID" value="NZ_BMYO01000004.1"/>
</dbReference>
<feature type="domain" description="RNA polymerase sigma factor 54 DNA-binding" evidence="11">
    <location>
        <begin position="316"/>
        <end position="471"/>
    </location>
</feature>
<dbReference type="InterPro" id="IPR000394">
    <property type="entry name" value="RNA_pol_sigma_54"/>
</dbReference>
<evidence type="ECO:0000259" key="12">
    <source>
        <dbReference type="Pfam" id="PF04963"/>
    </source>
</evidence>
<comment type="caution">
    <text evidence="13">The sequence shown here is derived from an EMBL/GenBank/DDBJ whole genome shotgun (WGS) entry which is preliminary data.</text>
</comment>
<evidence type="ECO:0000256" key="10">
    <source>
        <dbReference type="SAM" id="MobiDB-lite"/>
    </source>
</evidence>
<dbReference type="InterPro" id="IPR007634">
    <property type="entry name" value="RNA_pol_sigma_54_DNA-bd"/>
</dbReference>
<dbReference type="Proteomes" id="UP000604737">
    <property type="component" value="Unassembled WGS sequence"/>
</dbReference>
<protein>
    <recommendedName>
        <fullName evidence="9">RNA polymerase sigma-54 factor</fullName>
    </recommendedName>
</protein>
<keyword evidence="14" id="KW-1185">Reference proteome</keyword>
<dbReference type="PROSITE" id="PS50044">
    <property type="entry name" value="SIGMA54_3"/>
    <property type="match status" value="1"/>
</dbReference>
<dbReference type="EMBL" id="BMYO01000004">
    <property type="protein sequence ID" value="GHD61633.1"/>
    <property type="molecule type" value="Genomic_DNA"/>
</dbReference>
<evidence type="ECO:0000259" key="11">
    <source>
        <dbReference type="Pfam" id="PF04552"/>
    </source>
</evidence>
<keyword evidence="2 9" id="KW-0240">DNA-directed RNA polymerase</keyword>
<comment type="similarity">
    <text evidence="1 9">Belongs to the sigma-54 factor family.</text>
</comment>
<feature type="compositionally biased region" description="Low complexity" evidence="10">
    <location>
        <begin position="56"/>
        <end position="74"/>
    </location>
</feature>
<feature type="domain" description="RNA polymerase sigma factor 54 core-binding" evidence="12">
    <location>
        <begin position="109"/>
        <end position="304"/>
    </location>
</feature>
<dbReference type="Gene3D" id="1.10.10.60">
    <property type="entry name" value="Homeodomain-like"/>
    <property type="match status" value="1"/>
</dbReference>
<reference evidence="14" key="1">
    <citation type="journal article" date="2019" name="Int. J. Syst. Evol. Microbiol.">
        <title>The Global Catalogue of Microorganisms (GCM) 10K type strain sequencing project: providing services to taxonomists for standard genome sequencing and annotation.</title>
        <authorList>
            <consortium name="The Broad Institute Genomics Platform"/>
            <consortium name="The Broad Institute Genome Sequencing Center for Infectious Disease"/>
            <person name="Wu L."/>
            <person name="Ma J."/>
        </authorList>
    </citation>
    <scope>NUCLEOTIDE SEQUENCE [LARGE SCALE GENOMIC DNA]</scope>
    <source>
        <strain evidence="14">KCTC 23701</strain>
    </source>
</reference>
<evidence type="ECO:0000256" key="3">
    <source>
        <dbReference type="ARBA" id="ARBA00022679"/>
    </source>
</evidence>
<evidence type="ECO:0000256" key="7">
    <source>
        <dbReference type="ARBA" id="ARBA00023125"/>
    </source>
</evidence>
<keyword evidence="4 9" id="KW-0548">Nucleotidyltransferase</keyword>
<dbReference type="PIRSF" id="PIRSF000774">
    <property type="entry name" value="RpoN"/>
    <property type="match status" value="1"/>
</dbReference>
<dbReference type="PANTHER" id="PTHR32248">
    <property type="entry name" value="RNA POLYMERASE SIGMA-54 FACTOR"/>
    <property type="match status" value="1"/>
</dbReference>
<accession>A0ABQ3GZ59</accession>
<keyword evidence="8 9" id="KW-0804">Transcription</keyword>
<dbReference type="Pfam" id="PF00309">
    <property type="entry name" value="Sigma54_AID"/>
    <property type="match status" value="1"/>
</dbReference>
<evidence type="ECO:0000313" key="14">
    <source>
        <dbReference type="Proteomes" id="UP000604737"/>
    </source>
</evidence>
<feature type="region of interest" description="Disordered" evidence="10">
    <location>
        <begin position="44"/>
        <end position="108"/>
    </location>
</feature>
<dbReference type="NCBIfam" id="NF009118">
    <property type="entry name" value="PRK12469.1"/>
    <property type="match status" value="1"/>
</dbReference>
<proteinExistence type="inferred from homology"/>
<organism evidence="13 14">
    <name type="scientific">Jeongeupia chitinilytica</name>
    <dbReference type="NCBI Taxonomy" id="1041641"/>
    <lineage>
        <taxon>Bacteria</taxon>
        <taxon>Pseudomonadati</taxon>
        <taxon>Pseudomonadota</taxon>
        <taxon>Betaproteobacteria</taxon>
        <taxon>Neisseriales</taxon>
        <taxon>Chitinibacteraceae</taxon>
        <taxon>Jeongeupia</taxon>
    </lineage>
</organism>
<dbReference type="PROSITE" id="PS00718">
    <property type="entry name" value="SIGMA54_2"/>
    <property type="match status" value="1"/>
</dbReference>